<feature type="transmembrane region" description="Helical" evidence="5">
    <location>
        <begin position="7"/>
        <end position="27"/>
    </location>
</feature>
<keyword evidence="1 5" id="KW-1003">Cell membrane</keyword>
<dbReference type="Proteomes" id="UP000019681">
    <property type="component" value="Unassembled WGS sequence"/>
</dbReference>
<dbReference type="STRING" id="1403537.Q428_12720"/>
<feature type="transmembrane region" description="Helical" evidence="5">
    <location>
        <begin position="47"/>
        <end position="67"/>
    </location>
</feature>
<evidence type="ECO:0000256" key="3">
    <source>
        <dbReference type="ARBA" id="ARBA00022989"/>
    </source>
</evidence>
<keyword evidence="3 5" id="KW-1133">Transmembrane helix</keyword>
<feature type="transmembrane region" description="Helical" evidence="5">
    <location>
        <begin position="93"/>
        <end position="115"/>
    </location>
</feature>
<keyword evidence="7" id="KW-1185">Reference proteome</keyword>
<feature type="transmembrane region" description="Helical" evidence="5">
    <location>
        <begin position="192"/>
        <end position="217"/>
    </location>
</feature>
<comment type="caution">
    <text evidence="6">The sequence shown here is derived from an EMBL/GenBank/DDBJ whole genome shotgun (WGS) entry which is preliminary data.</text>
</comment>
<evidence type="ECO:0000256" key="2">
    <source>
        <dbReference type="ARBA" id="ARBA00022692"/>
    </source>
</evidence>
<dbReference type="GO" id="GO:0005576">
    <property type="term" value="C:extracellular region"/>
    <property type="evidence" value="ECO:0007669"/>
    <property type="project" value="TreeGrafter"/>
</dbReference>
<feature type="transmembrane region" description="Helical" evidence="5">
    <location>
        <begin position="244"/>
        <end position="264"/>
    </location>
</feature>
<organism evidence="6 7">
    <name type="scientific">Fervidicella metallireducens AeB</name>
    <dbReference type="NCBI Taxonomy" id="1403537"/>
    <lineage>
        <taxon>Bacteria</taxon>
        <taxon>Bacillati</taxon>
        <taxon>Bacillota</taxon>
        <taxon>Clostridia</taxon>
        <taxon>Eubacteriales</taxon>
        <taxon>Clostridiaceae</taxon>
        <taxon>Fervidicella</taxon>
    </lineage>
</organism>
<reference evidence="6 7" key="1">
    <citation type="journal article" date="2014" name="Genome Announc.">
        <title>Draft Genome Sequence of Fervidicella metallireducens Strain AeBT, an Iron-Reducing Thermoanaerobe from the Great Artesian Basin.</title>
        <authorList>
            <person name="Patel B.K."/>
        </authorList>
    </citation>
    <scope>NUCLEOTIDE SEQUENCE [LARGE SCALE GENOMIC DNA]</scope>
    <source>
        <strain evidence="6 7">AeB</strain>
    </source>
</reference>
<name>A0A017RS54_9CLOT</name>
<evidence type="ECO:0000256" key="5">
    <source>
        <dbReference type="HAMAP-Rule" id="MF_01600"/>
    </source>
</evidence>
<dbReference type="PANTHER" id="PTHR39344:SF1">
    <property type="entry name" value="UPF0182 PROTEIN SLL1060"/>
    <property type="match status" value="1"/>
</dbReference>
<gene>
    <name evidence="6" type="ORF">Q428_12720</name>
</gene>
<proteinExistence type="inferred from homology"/>
<dbReference type="InterPro" id="IPR005372">
    <property type="entry name" value="UPF0182"/>
</dbReference>
<dbReference type="RefSeq" id="WP_035381257.1">
    <property type="nucleotide sequence ID" value="NZ_AZQP01000049.1"/>
</dbReference>
<feature type="transmembrane region" description="Helical" evidence="5">
    <location>
        <begin position="271"/>
        <end position="292"/>
    </location>
</feature>
<comment type="subcellular location">
    <subcellularLocation>
        <location evidence="5">Cell membrane</location>
        <topology evidence="5">Multi-pass membrane protein</topology>
    </subcellularLocation>
</comment>
<comment type="similarity">
    <text evidence="5">Belongs to the UPF0182 family.</text>
</comment>
<protein>
    <recommendedName>
        <fullName evidence="5">UPF0182 protein Q428_12720</fullName>
    </recommendedName>
</protein>
<evidence type="ECO:0000256" key="1">
    <source>
        <dbReference type="ARBA" id="ARBA00022475"/>
    </source>
</evidence>
<dbReference type="GO" id="GO:0005886">
    <property type="term" value="C:plasma membrane"/>
    <property type="evidence" value="ECO:0007669"/>
    <property type="project" value="UniProtKB-SubCell"/>
</dbReference>
<accession>A0A017RS54</accession>
<feature type="transmembrane region" description="Helical" evidence="5">
    <location>
        <begin position="150"/>
        <end position="171"/>
    </location>
</feature>
<evidence type="ECO:0000256" key="4">
    <source>
        <dbReference type="ARBA" id="ARBA00023136"/>
    </source>
</evidence>
<dbReference type="PANTHER" id="PTHR39344">
    <property type="entry name" value="UPF0182 PROTEIN SLL1060"/>
    <property type="match status" value="1"/>
</dbReference>
<keyword evidence="4 5" id="KW-0472">Membrane</keyword>
<keyword evidence="2 5" id="KW-0812">Transmembrane</keyword>
<dbReference type="OrthoDB" id="9763654at2"/>
<evidence type="ECO:0000313" key="6">
    <source>
        <dbReference type="EMBL" id="EYE87553.1"/>
    </source>
</evidence>
<dbReference type="HAMAP" id="MF_01600">
    <property type="entry name" value="UPF0182"/>
    <property type="match status" value="1"/>
</dbReference>
<dbReference type="EMBL" id="AZQP01000049">
    <property type="protein sequence ID" value="EYE87553.1"/>
    <property type="molecule type" value="Genomic_DNA"/>
</dbReference>
<sequence>MRKIISTTIGIIIAIGFIISMLSGFIINLQWFNEVGYINVFLTELNYKIIIFIPMLIIIFLILNLYIRFLKKNIMRINSVIYDKNMIKKQNKIIMLVSILLSFILSLLFANSFWYKILEFYNGENFNIKDPIFKLDAGFFIFKLPLIESIISILTTLIVLLIIATFVVYIYEKASQGIDNIRGFRSFGESPLLRFIMKQFAIFGAMLLILFSAIFYIRTLNLVYSPRGVAFGASYTDIHVTLPMYRIISVLCLIAAVVVAIALIRKKIKVILFTAVFMVLVIVIEGLASGIVEKFIVAPNAKEKELPYLTQNIEFTRKAFGLDKIIEREFQVSDNITEKDITSNKDTIDNIRINEFSQSMDVFNQIQAVRNYYRFVDVDIDRYKIDGKLRQVFISARELDLSNLEPKYQTWQNKHLFFTHGYGAVMSYTNKVNSAGLPEFILKDIPAQGDIIKLDKPQIYFGELNNDYIIVNAKANEIDYPYGSENKENRYDGKAGIKLSLLNRFLCAINQGSANFLLSNDVTSESRIVLYRNVVDRIKKITPFINYDTDPYLVISNGKLYWIVDGYTTTNRYPYSEPVGNINYIRNSVKAVVDAYDGTVDFYVSDEDDAILKTIGKIYKGLLKNINDMPQDLRSHLRYSEDVFLTQAKVYEKYHMKNPSIFYNNEDLWSVPRLKGADQKEVEAEAVYQVMRIPGETKEELLLTIPFTVAKRENMVSWLAVGMDEKGFTNMTLIKFPKDKTVYGPQQINSKLNTDTAISKELSLLNQRGSQVILGQINIIPIKNSLIYVRPLYLKAESGKSLPELKKVIVSYSDKVVMEDNVENALIKLFNIKGAQTPAEGVNEQVITVEELVKKAAEMFNKAKSAQTSGDWAAYGQYLKELENILNILQEKSK</sequence>
<evidence type="ECO:0000313" key="7">
    <source>
        <dbReference type="Proteomes" id="UP000019681"/>
    </source>
</evidence>
<dbReference type="AlphaFoldDB" id="A0A017RS54"/>
<dbReference type="Pfam" id="PF03699">
    <property type="entry name" value="UPF0182"/>
    <property type="match status" value="1"/>
</dbReference>